<dbReference type="InterPro" id="IPR020459">
    <property type="entry name" value="AMP-binding"/>
</dbReference>
<dbReference type="Pfam" id="PF00501">
    <property type="entry name" value="AMP-binding"/>
    <property type="match status" value="1"/>
</dbReference>
<dbReference type="PROSITE" id="PS00455">
    <property type="entry name" value="AMP_BINDING"/>
    <property type="match status" value="1"/>
</dbReference>
<evidence type="ECO:0000259" key="3">
    <source>
        <dbReference type="Pfam" id="PF13193"/>
    </source>
</evidence>
<sequence>MEITSLQHLVNYLSIFGRKPVSRMKEGNTYRQYTYYEFVQNVRSVAAYLLRSKRLKKGDMVALYSENRPEWMMAYLGIVYNGVWAVPLDARLSDIEVKNLLLDCGAKYIFTTASLLENVLSEPEVVKQLSEIILFDRVDVPKEIQKKVRYWQDILEEGWSKEHKEHRELVVNPDDVASLIYTSGTTGKPKGVMLTHGNFAAQINALAKAVPLQDTDVLLSVLPLHHTYEFSVELTVLYKGASATYAESLKPNKMFDNIRETGVTVMIGVPLLFEKIYGGIMRQVRNLPFGVKHILMGLYHFTAGLNALTRKKAGKVIFSFLRKKAHLDGIRFAISGAAPLNHKVAKGFEVLGLTLLNGYGLTETSPVVSVNRVGRVNNYSVGEIIDGIEVKIDNPDSEGNGEICVRGPIVMKGYYRNPKATKEVIDKDGWLHTGDMGKLENGYLFVTGRIKNIIVTPGGKNVYPEEIEELINESDFVLESLVLGGPESQHSKGENIYAYVVPNYEFFDTYCNLNNLELTDDLVEQMIDRHMREVNAKLPDYKKIRGFRIRREEFDKTSTRKIKRFLYSGSDFLNT</sequence>
<dbReference type="InterPro" id="IPR025110">
    <property type="entry name" value="AMP-bd_C"/>
</dbReference>
<dbReference type="InterPro" id="IPR045851">
    <property type="entry name" value="AMP-bd_C_sf"/>
</dbReference>
<dbReference type="GO" id="GO:0004467">
    <property type="term" value="F:long-chain fatty acid-CoA ligase activity"/>
    <property type="evidence" value="ECO:0007669"/>
    <property type="project" value="UniProtKB-EC"/>
</dbReference>
<comment type="catalytic activity">
    <reaction evidence="1">
        <text>a long-chain fatty acid + ATP + CoA = a long-chain fatty acyl-CoA + AMP + diphosphate</text>
        <dbReference type="Rhea" id="RHEA:15421"/>
        <dbReference type="ChEBI" id="CHEBI:30616"/>
        <dbReference type="ChEBI" id="CHEBI:33019"/>
        <dbReference type="ChEBI" id="CHEBI:57287"/>
        <dbReference type="ChEBI" id="CHEBI:57560"/>
        <dbReference type="ChEBI" id="CHEBI:83139"/>
        <dbReference type="ChEBI" id="CHEBI:456215"/>
        <dbReference type="EC" id="6.2.1.3"/>
    </reaction>
    <physiologicalReaction direction="left-to-right" evidence="1">
        <dbReference type="Rhea" id="RHEA:15422"/>
    </physiologicalReaction>
</comment>
<dbReference type="PANTHER" id="PTHR43272:SF52">
    <property type="entry name" value="AMP-DEPENDENT SYNTHETASE_LIGASE DOMAIN-CONTAINING PROTEIN"/>
    <property type="match status" value="1"/>
</dbReference>
<evidence type="ECO:0000256" key="1">
    <source>
        <dbReference type="ARBA" id="ARBA00024484"/>
    </source>
</evidence>
<dbReference type="Proteomes" id="UP001056539">
    <property type="component" value="Chromosome"/>
</dbReference>
<dbReference type="InterPro" id="IPR000873">
    <property type="entry name" value="AMP-dep_synth/lig_dom"/>
</dbReference>
<dbReference type="SUPFAM" id="SSF56801">
    <property type="entry name" value="Acetyl-CoA synthetase-like"/>
    <property type="match status" value="1"/>
</dbReference>
<dbReference type="Gene3D" id="3.40.50.12780">
    <property type="entry name" value="N-terminal domain of ligase-like"/>
    <property type="match status" value="1"/>
</dbReference>
<evidence type="ECO:0000259" key="2">
    <source>
        <dbReference type="Pfam" id="PF00501"/>
    </source>
</evidence>
<dbReference type="Gene3D" id="3.30.300.30">
    <property type="match status" value="1"/>
</dbReference>
<dbReference type="KEGG" id="taqu:KDW03_12065"/>
<feature type="domain" description="AMP-dependent synthetase/ligase" evidence="2">
    <location>
        <begin position="28"/>
        <end position="415"/>
    </location>
</feature>
<dbReference type="EMBL" id="CP073355">
    <property type="protein sequence ID" value="URA10196.1"/>
    <property type="molecule type" value="Genomic_DNA"/>
</dbReference>
<evidence type="ECO:0000313" key="5">
    <source>
        <dbReference type="Proteomes" id="UP001056539"/>
    </source>
</evidence>
<keyword evidence="5" id="KW-1185">Reference proteome</keyword>
<dbReference type="InterPro" id="IPR020845">
    <property type="entry name" value="AMP-binding_CS"/>
</dbReference>
<dbReference type="PANTHER" id="PTHR43272">
    <property type="entry name" value="LONG-CHAIN-FATTY-ACID--COA LIGASE"/>
    <property type="match status" value="1"/>
</dbReference>
<dbReference type="CDD" id="cd05907">
    <property type="entry name" value="VL_LC_FACS_like"/>
    <property type="match status" value="1"/>
</dbReference>
<organism evidence="4 5">
    <name type="scientific">Thermospira aquatica</name>
    <dbReference type="NCBI Taxonomy" id="2828656"/>
    <lineage>
        <taxon>Bacteria</taxon>
        <taxon>Pseudomonadati</taxon>
        <taxon>Spirochaetota</taxon>
        <taxon>Spirochaetia</taxon>
        <taxon>Brevinematales</taxon>
        <taxon>Thermospiraceae</taxon>
        <taxon>Thermospira</taxon>
    </lineage>
</organism>
<dbReference type="InterPro" id="IPR042099">
    <property type="entry name" value="ANL_N_sf"/>
</dbReference>
<dbReference type="PRINTS" id="PR00154">
    <property type="entry name" value="AMPBINDING"/>
</dbReference>
<dbReference type="GO" id="GO:0016020">
    <property type="term" value="C:membrane"/>
    <property type="evidence" value="ECO:0007669"/>
    <property type="project" value="TreeGrafter"/>
</dbReference>
<reference evidence="4" key="1">
    <citation type="submission" date="2021-04" db="EMBL/GenBank/DDBJ databases">
        <authorList>
            <person name="Postec A."/>
        </authorList>
    </citation>
    <scope>NUCLEOTIDE SEQUENCE</scope>
    <source>
        <strain evidence="4">F1F22</strain>
    </source>
</reference>
<dbReference type="AlphaFoldDB" id="A0AAX3BDB8"/>
<proteinExistence type="predicted"/>
<dbReference type="Pfam" id="PF13193">
    <property type="entry name" value="AMP-binding_C"/>
    <property type="match status" value="1"/>
</dbReference>
<evidence type="ECO:0000313" key="4">
    <source>
        <dbReference type="EMBL" id="URA10196.1"/>
    </source>
</evidence>
<protein>
    <submittedName>
        <fullName evidence="4">AMP-binding protein</fullName>
    </submittedName>
</protein>
<dbReference type="RefSeq" id="WP_271435328.1">
    <property type="nucleotide sequence ID" value="NZ_CP073355.1"/>
</dbReference>
<accession>A0AAX3BDB8</accession>
<name>A0AAX3BDB8_9SPIR</name>
<reference evidence="4" key="2">
    <citation type="submission" date="2022-06" db="EMBL/GenBank/DDBJ databases">
        <title>Thermospira aquatica gen. nov., sp. nov.</title>
        <authorList>
            <person name="Ben Ali Gam Z."/>
            <person name="Labat M."/>
        </authorList>
    </citation>
    <scope>NUCLEOTIDE SEQUENCE</scope>
    <source>
        <strain evidence="4">F1F22</strain>
    </source>
</reference>
<feature type="domain" description="AMP-binding enzyme C-terminal" evidence="3">
    <location>
        <begin position="466"/>
        <end position="561"/>
    </location>
</feature>
<gene>
    <name evidence="4" type="ORF">KDW03_12065</name>
</gene>